<keyword evidence="6" id="KW-0067">ATP-binding</keyword>
<evidence type="ECO:0000313" key="16">
    <source>
        <dbReference type="EMBL" id="TVY24883.1"/>
    </source>
</evidence>
<dbReference type="CDD" id="cd18794">
    <property type="entry name" value="SF2_C_RecQ"/>
    <property type="match status" value="1"/>
</dbReference>
<dbReference type="Proteomes" id="UP000431533">
    <property type="component" value="Unassembled WGS sequence"/>
</dbReference>
<dbReference type="GO" id="GO:0009378">
    <property type="term" value="F:four-way junction helicase activity"/>
    <property type="evidence" value="ECO:0007669"/>
    <property type="project" value="TreeGrafter"/>
</dbReference>
<evidence type="ECO:0000256" key="4">
    <source>
        <dbReference type="ARBA" id="ARBA00022801"/>
    </source>
</evidence>
<feature type="region of interest" description="Disordered" evidence="12">
    <location>
        <begin position="385"/>
        <end position="551"/>
    </location>
</feature>
<feature type="region of interest" description="Disordered" evidence="12">
    <location>
        <begin position="173"/>
        <end position="192"/>
    </location>
</feature>
<feature type="compositionally biased region" description="Polar residues" evidence="12">
    <location>
        <begin position="455"/>
        <end position="468"/>
    </location>
</feature>
<dbReference type="InterPro" id="IPR014001">
    <property type="entry name" value="Helicase_ATP-bd"/>
</dbReference>
<feature type="region of interest" description="Disordered" evidence="12">
    <location>
        <begin position="270"/>
        <end position="294"/>
    </location>
</feature>
<evidence type="ECO:0000259" key="13">
    <source>
        <dbReference type="PROSITE" id="PS50967"/>
    </source>
</evidence>
<feature type="compositionally biased region" description="Polar residues" evidence="12">
    <location>
        <begin position="739"/>
        <end position="758"/>
    </location>
</feature>
<evidence type="ECO:0000259" key="15">
    <source>
        <dbReference type="PROSITE" id="PS51194"/>
    </source>
</evidence>
<feature type="compositionally biased region" description="Acidic residues" evidence="12">
    <location>
        <begin position="1650"/>
        <end position="1662"/>
    </location>
</feature>
<dbReference type="FunFam" id="3.40.50.300:FF:000537">
    <property type="entry name" value="Bloom syndrome RecQ-like helicase"/>
    <property type="match status" value="1"/>
</dbReference>
<dbReference type="InterPro" id="IPR010997">
    <property type="entry name" value="HRDC-like_sf"/>
</dbReference>
<dbReference type="EC" id="5.6.2.4" evidence="11"/>
<dbReference type="GO" id="GO:0005524">
    <property type="term" value="F:ATP binding"/>
    <property type="evidence" value="ECO:0007669"/>
    <property type="project" value="UniProtKB-KW"/>
</dbReference>
<dbReference type="GO" id="GO:0000724">
    <property type="term" value="P:double-strand break repair via homologous recombination"/>
    <property type="evidence" value="ECO:0007669"/>
    <property type="project" value="TreeGrafter"/>
</dbReference>
<dbReference type="Gene3D" id="1.10.10.10">
    <property type="entry name" value="Winged helix-like DNA-binding domain superfamily/Winged helix DNA-binding domain"/>
    <property type="match status" value="1"/>
</dbReference>
<comment type="similarity">
    <text evidence="2">Belongs to the helicase family. RecQ subfamily.</text>
</comment>
<dbReference type="RefSeq" id="XP_031003671.1">
    <property type="nucleotide sequence ID" value="XM_031152415.1"/>
</dbReference>
<comment type="caution">
    <text evidence="16">The sequence shown here is derived from an EMBL/GenBank/DDBJ whole genome shotgun (WGS) entry which is preliminary data.</text>
</comment>
<comment type="catalytic activity">
    <reaction evidence="10">
        <text>Couples ATP hydrolysis with the unwinding of duplex DNA by translocating in the 3'-5' direction.</text>
        <dbReference type="EC" id="5.6.2.4"/>
    </reaction>
</comment>
<dbReference type="FunFam" id="3.40.50.300:FF:001975">
    <property type="entry name" value="ATP-dependent DNA helicase"/>
    <property type="match status" value="1"/>
</dbReference>
<dbReference type="SUPFAM" id="SSF47819">
    <property type="entry name" value="HRDC-like"/>
    <property type="match status" value="1"/>
</dbReference>
<dbReference type="EMBL" id="QGMH01000114">
    <property type="protein sequence ID" value="TVY24883.1"/>
    <property type="molecule type" value="Genomic_DNA"/>
</dbReference>
<dbReference type="Gene3D" id="3.40.50.300">
    <property type="entry name" value="P-loop containing nucleotide triphosphate hydrolases"/>
    <property type="match status" value="2"/>
</dbReference>
<dbReference type="GO" id="GO:0005694">
    <property type="term" value="C:chromosome"/>
    <property type="evidence" value="ECO:0007669"/>
    <property type="project" value="TreeGrafter"/>
</dbReference>
<evidence type="ECO:0000256" key="5">
    <source>
        <dbReference type="ARBA" id="ARBA00022806"/>
    </source>
</evidence>
<dbReference type="GO" id="GO:0005737">
    <property type="term" value="C:cytoplasm"/>
    <property type="evidence" value="ECO:0007669"/>
    <property type="project" value="TreeGrafter"/>
</dbReference>
<dbReference type="PROSITE" id="PS00690">
    <property type="entry name" value="DEAH_ATP_HELICASE"/>
    <property type="match status" value="1"/>
</dbReference>
<evidence type="ECO:0000259" key="14">
    <source>
        <dbReference type="PROSITE" id="PS51192"/>
    </source>
</evidence>
<feature type="region of interest" description="Disordered" evidence="12">
    <location>
        <begin position="1447"/>
        <end position="1497"/>
    </location>
</feature>
<dbReference type="GO" id="GO:0005634">
    <property type="term" value="C:nucleus"/>
    <property type="evidence" value="ECO:0007669"/>
    <property type="project" value="UniProtKB-SubCell"/>
</dbReference>
<dbReference type="PANTHER" id="PTHR13710">
    <property type="entry name" value="DNA HELICASE RECQ FAMILY MEMBER"/>
    <property type="match status" value="1"/>
</dbReference>
<dbReference type="OrthoDB" id="10261556at2759"/>
<dbReference type="GO" id="GO:0043138">
    <property type="term" value="F:3'-5' DNA helicase activity"/>
    <property type="evidence" value="ECO:0007669"/>
    <property type="project" value="UniProtKB-EC"/>
</dbReference>
<accession>A0A8H8QXW8</accession>
<feature type="compositionally biased region" description="Basic residues" evidence="12">
    <location>
        <begin position="1706"/>
        <end position="1723"/>
    </location>
</feature>
<name>A0A8H8QXW8_9HELO</name>
<dbReference type="InterPro" id="IPR002464">
    <property type="entry name" value="DNA/RNA_helicase_DEAH_CS"/>
</dbReference>
<dbReference type="GO" id="GO:0006260">
    <property type="term" value="P:DNA replication"/>
    <property type="evidence" value="ECO:0007669"/>
    <property type="project" value="InterPro"/>
</dbReference>
<evidence type="ECO:0000256" key="3">
    <source>
        <dbReference type="ARBA" id="ARBA00022741"/>
    </source>
</evidence>
<feature type="compositionally biased region" description="Polar residues" evidence="12">
    <location>
        <begin position="1467"/>
        <end position="1488"/>
    </location>
</feature>
<evidence type="ECO:0000256" key="9">
    <source>
        <dbReference type="ARBA" id="ARBA00023242"/>
    </source>
</evidence>
<evidence type="ECO:0000256" key="6">
    <source>
        <dbReference type="ARBA" id="ARBA00022840"/>
    </source>
</evidence>
<dbReference type="Pfam" id="PF00270">
    <property type="entry name" value="DEAD"/>
    <property type="match status" value="1"/>
</dbReference>
<dbReference type="GO" id="GO:0016787">
    <property type="term" value="F:hydrolase activity"/>
    <property type="evidence" value="ECO:0007669"/>
    <property type="project" value="UniProtKB-KW"/>
</dbReference>
<proteinExistence type="inferred from homology"/>
<dbReference type="SMART" id="SM00490">
    <property type="entry name" value="HELICc"/>
    <property type="match status" value="1"/>
</dbReference>
<evidence type="ECO:0000256" key="11">
    <source>
        <dbReference type="ARBA" id="ARBA00034808"/>
    </source>
</evidence>
<dbReference type="CDD" id="cd17920">
    <property type="entry name" value="DEXHc_RecQ"/>
    <property type="match status" value="1"/>
</dbReference>
<keyword evidence="5 16" id="KW-0347">Helicase</keyword>
<feature type="region of interest" description="Disordered" evidence="12">
    <location>
        <begin position="739"/>
        <end position="787"/>
    </location>
</feature>
<feature type="compositionally biased region" description="Polar residues" evidence="12">
    <location>
        <begin position="110"/>
        <end position="124"/>
    </location>
</feature>
<dbReference type="Pfam" id="PF16124">
    <property type="entry name" value="RecQ_Zn_bind"/>
    <property type="match status" value="1"/>
</dbReference>
<dbReference type="InterPro" id="IPR018982">
    <property type="entry name" value="RQC_domain"/>
</dbReference>
<feature type="compositionally biased region" description="Polar residues" evidence="12">
    <location>
        <begin position="398"/>
        <end position="411"/>
    </location>
</feature>
<feature type="region of interest" description="Disordered" evidence="12">
    <location>
        <begin position="103"/>
        <end position="159"/>
    </location>
</feature>
<feature type="region of interest" description="Disordered" evidence="12">
    <location>
        <begin position="1645"/>
        <end position="1666"/>
    </location>
</feature>
<comment type="subcellular location">
    <subcellularLocation>
        <location evidence="1">Nucleus</location>
    </subcellularLocation>
</comment>
<feature type="compositionally biased region" description="Low complexity" evidence="12">
    <location>
        <begin position="125"/>
        <end position="148"/>
    </location>
</feature>
<dbReference type="InterPro" id="IPR027417">
    <property type="entry name" value="P-loop_NTPase"/>
</dbReference>
<dbReference type="Pfam" id="PF09382">
    <property type="entry name" value="RQC"/>
    <property type="match status" value="1"/>
</dbReference>
<dbReference type="NCBIfam" id="TIGR00614">
    <property type="entry name" value="recQ_fam"/>
    <property type="match status" value="1"/>
</dbReference>
<dbReference type="InterPro" id="IPR002121">
    <property type="entry name" value="HRDC_dom"/>
</dbReference>
<keyword evidence="8" id="KW-0413">Isomerase</keyword>
<feature type="compositionally biased region" description="Gly residues" evidence="12">
    <location>
        <begin position="1779"/>
        <end position="1797"/>
    </location>
</feature>
<dbReference type="SUPFAM" id="SSF52540">
    <property type="entry name" value="P-loop containing nucleoside triphosphate hydrolases"/>
    <property type="match status" value="2"/>
</dbReference>
<reference evidence="16 17" key="1">
    <citation type="submission" date="2018-05" db="EMBL/GenBank/DDBJ databases">
        <title>Genome sequencing and assembly of the regulated plant pathogen Lachnellula willkommii and related sister species for the development of diagnostic species identification markers.</title>
        <authorList>
            <person name="Giroux E."/>
            <person name="Bilodeau G."/>
        </authorList>
    </citation>
    <scope>NUCLEOTIDE SEQUENCE [LARGE SCALE GENOMIC DNA]</scope>
    <source>
        <strain evidence="16 17">CBS 185.66</strain>
    </source>
</reference>
<dbReference type="InterPro" id="IPR044876">
    <property type="entry name" value="HRDC_dom_sf"/>
</dbReference>
<dbReference type="InterPro" id="IPR036388">
    <property type="entry name" value="WH-like_DNA-bd_sf"/>
</dbReference>
<evidence type="ECO:0000256" key="8">
    <source>
        <dbReference type="ARBA" id="ARBA00023235"/>
    </source>
</evidence>
<dbReference type="PROSITE" id="PS51192">
    <property type="entry name" value="HELICASE_ATP_BIND_1"/>
    <property type="match status" value="1"/>
</dbReference>
<feature type="compositionally biased region" description="Basic and acidic residues" evidence="12">
    <location>
        <begin position="476"/>
        <end position="485"/>
    </location>
</feature>
<keyword evidence="3" id="KW-0547">Nucleotide-binding</keyword>
<gene>
    <name evidence="16" type="primary">rqh1</name>
    <name evidence="16" type="ORF">LHYA1_G007486</name>
</gene>
<dbReference type="PROSITE" id="PS50967">
    <property type="entry name" value="HRDC"/>
    <property type="match status" value="1"/>
</dbReference>
<evidence type="ECO:0000313" key="17">
    <source>
        <dbReference type="Proteomes" id="UP000431533"/>
    </source>
</evidence>
<organism evidence="16 17">
    <name type="scientific">Lachnellula hyalina</name>
    <dbReference type="NCBI Taxonomy" id="1316788"/>
    <lineage>
        <taxon>Eukaryota</taxon>
        <taxon>Fungi</taxon>
        <taxon>Dikarya</taxon>
        <taxon>Ascomycota</taxon>
        <taxon>Pezizomycotina</taxon>
        <taxon>Leotiomycetes</taxon>
        <taxon>Helotiales</taxon>
        <taxon>Lachnaceae</taxon>
        <taxon>Lachnellula</taxon>
    </lineage>
</organism>
<evidence type="ECO:0000256" key="7">
    <source>
        <dbReference type="ARBA" id="ARBA00023125"/>
    </source>
</evidence>
<feature type="compositionally biased region" description="Basic and acidic residues" evidence="12">
    <location>
        <begin position="285"/>
        <end position="294"/>
    </location>
</feature>
<dbReference type="InterPro" id="IPR004589">
    <property type="entry name" value="DNA_helicase_ATP-dep_RecQ"/>
</dbReference>
<sequence length="1797" mass="199313">MTRHNLDVHISWLLSHKVTPPVGGVSVAVRTNSTSAADITEAEANFLEEEIEEIPRDFTTPVANYQATQTVNVVQSFVRPPLPSSIAPQPQLRDLINAQADESMGKLASAQRSTRPGLLSQHQLATPASTTASNSTSKSKSSLTQSFTNSFRDKTGKSKQTCVATSILQSPLETPFTKPTAGLDTPSARPTAARSLSKPLRPFQTPQTPRQTPVPLKGLNIGTIKSIDLTGDSSSDVPTSRSSSTEGFGEPVTLWREDSAWRPEPLVRVSKKRKSNEISAGSPHKRPDGERKTGLMERDLVDNNDGFMDIDSSDDGALNTQRPRPMLMEPRARSVQPSVEHQDTDDSVEEFQITETISRVETRTRKSISRVPSVSDVDPIRSTYPAPIPLKRAESRPKTVTTPKSRSTVQVAASPIKKFESPTPQKPRKKRLERTIQDSDDDDDVVLSDVEKRASCSSRTSMKNSPRVANTPGVSRMREVPEFERSSPVGNDYRNSKPRVGSPLRPISRNVATRQENAASPFHQDSPTKEASVHNPLLQHSSQHTPSSTLTSDDRRLVNLYLTKPKTIATYFTRVENVLQQNSVTSMEYNDKDEPAPKQLIEERKTLLNKKRAYLSLEGIAERHRTLVAEKKDITRTLYELLDSGVDTSLQDEQNASLTQVIRKLETEACQLLYLSGAITDGFGTGLDLETEPVHPAASLKPDEAASSIIGSAQIVLQTQVPPLPQKATSSSVQYIAETSSRGEFNQKTTSMSRQATPSPIRRADWSRTFTDQQPDLGPPAESAPTDRVFRQPNFYRNPSPMDCGMDDDDFDALLEDEAQELYQSSNFKEQVAGDADDDYGDENYDDILEFAQEVERQSLAIPPVGRTTQKPAISETSKRPASAKKTMYSIMDPAHPSMLFRYSWSADVKRALKERFNLRGFRQNQLEAINATLGGKDAFILMPTGGGKSLCYQLPAVITSGKNRGVTIVISPLLSLMSDQVDHLNKLQIQAVLINGEKTQTEKNLVYDALKGPFPDQYVQLLYVTPEMIGKSGALMSALTGLHRKNKLARIVIDEAHCVSQWGHDFRQDYKTIGTIRSKFPGVPFIALTATATENVKTDCIHNLGMEGCEEYKQSFNRPNLYYEIRSKKGKGANAEILEDMSSLILKKYKGQTGIIYTLSRKGCEELAEKLRSKGIKAHHFHASMDPEEKGDVQRAWQAGTWQVVVATIAFGMGIDKPDVRFVIHHTIPKSLEGYYQETGRAGRDGKDSGCYLYYGYQDTRILKQFIEDGEGTEEVKERQRDMLKRMVQFCENRHDCRRVNILSYFGEAFAKEDCRHKCDNCNSDAVFESRDMTSQARAAMNIVKQIQSGNFTLLHAVDILRGQSNAKIKDNNHQSLTEYGAAKDLPRGEAERIFSRLLMENALKEVVITRRGFPQQYIHLGTNFRDFLSGRRKLTLMLKVSASPIGPEKNAQRQAKKASGPSIPRGSTAQPQSTMFTSPASPSSRRNNTKGKNRMVEVNDDDDFFASNESDAFEPMPPKATRKVRHALPLGPPITTDDRLKDLPDLHRVSVQQFLDEAKESEERLRNGNGHSRPYFTDNDFREMAINWTLTIDDMLQIPGINEDKVQRYGKRFLPLIKKYQVGYDEMMASNDDRDMDQNHMNVIDLCSDGDDDEYDEEGDDHLSQAEQPSKYFASAQVQAFNAQIAQAAQLPQRSHPKPEAPKKPRGGSRGKGKGFKRGSRKSNDLASGSGSGFRGGRSNSGVSKRGGSRKTSAAAKRGGTSAGYQSSNIMKSFGRPNGGDGGGMGGGSIGMMPT</sequence>
<feature type="region of interest" description="Disordered" evidence="12">
    <location>
        <begin position="199"/>
        <end position="218"/>
    </location>
</feature>
<feature type="domain" description="Helicase ATP-binding" evidence="14">
    <location>
        <begin position="930"/>
        <end position="1111"/>
    </location>
</feature>
<dbReference type="Gene3D" id="1.10.150.80">
    <property type="entry name" value="HRDC domain"/>
    <property type="match status" value="1"/>
</dbReference>
<feature type="region of interest" description="Disordered" evidence="12">
    <location>
        <begin position="227"/>
        <end position="249"/>
    </location>
</feature>
<dbReference type="InterPro" id="IPR011545">
    <property type="entry name" value="DEAD/DEAH_box_helicase_dom"/>
</dbReference>
<keyword evidence="7" id="KW-0238">DNA-binding</keyword>
<dbReference type="Pfam" id="PF00271">
    <property type="entry name" value="Helicase_C"/>
    <property type="match status" value="1"/>
</dbReference>
<keyword evidence="9" id="KW-0539">Nucleus</keyword>
<evidence type="ECO:0000256" key="2">
    <source>
        <dbReference type="ARBA" id="ARBA00005446"/>
    </source>
</evidence>
<feature type="region of interest" description="Disordered" evidence="12">
    <location>
        <begin position="1690"/>
        <end position="1797"/>
    </location>
</feature>
<feature type="compositionally biased region" description="Polar residues" evidence="12">
    <location>
        <begin position="538"/>
        <end position="551"/>
    </location>
</feature>
<evidence type="ECO:0000256" key="10">
    <source>
        <dbReference type="ARBA" id="ARBA00034617"/>
    </source>
</evidence>
<dbReference type="GeneID" id="41987684"/>
<protein>
    <recommendedName>
        <fullName evidence="11">DNA 3'-5' helicase</fullName>
        <ecNumber evidence="11">5.6.2.4</ecNumber>
    </recommendedName>
</protein>
<evidence type="ECO:0000256" key="1">
    <source>
        <dbReference type="ARBA" id="ARBA00004123"/>
    </source>
</evidence>
<dbReference type="SMART" id="SM00487">
    <property type="entry name" value="DEXDc"/>
    <property type="match status" value="1"/>
</dbReference>
<feature type="domain" description="HRDC" evidence="13">
    <location>
        <begin position="1547"/>
        <end position="1629"/>
    </location>
</feature>
<dbReference type="InterPro" id="IPR032284">
    <property type="entry name" value="RecQ_Zn-bd"/>
</dbReference>
<evidence type="ECO:0000256" key="12">
    <source>
        <dbReference type="SAM" id="MobiDB-lite"/>
    </source>
</evidence>
<feature type="compositionally biased region" description="Low complexity" evidence="12">
    <location>
        <begin position="199"/>
        <end position="216"/>
    </location>
</feature>
<dbReference type="SMART" id="SM00956">
    <property type="entry name" value="RQC"/>
    <property type="match status" value="1"/>
</dbReference>
<keyword evidence="4" id="KW-0378">Hydrolase</keyword>
<dbReference type="InterPro" id="IPR001650">
    <property type="entry name" value="Helicase_C-like"/>
</dbReference>
<feature type="compositionally biased region" description="Low complexity" evidence="12">
    <location>
        <begin position="233"/>
        <end position="244"/>
    </location>
</feature>
<dbReference type="PANTHER" id="PTHR13710:SF153">
    <property type="entry name" value="RECQ-LIKE DNA HELICASE BLM"/>
    <property type="match status" value="1"/>
</dbReference>
<feature type="domain" description="Helicase C-terminal" evidence="15">
    <location>
        <begin position="1141"/>
        <end position="1285"/>
    </location>
</feature>
<keyword evidence="17" id="KW-1185">Reference proteome</keyword>
<dbReference type="GO" id="GO:0003677">
    <property type="term" value="F:DNA binding"/>
    <property type="evidence" value="ECO:0007669"/>
    <property type="project" value="UniProtKB-KW"/>
</dbReference>
<dbReference type="PROSITE" id="PS51194">
    <property type="entry name" value="HELICASE_CTER"/>
    <property type="match status" value="1"/>
</dbReference>